<dbReference type="PANTHER" id="PTHR30012">
    <property type="entry name" value="GENERAL SECRETION PATHWAY PROTEIN"/>
    <property type="match status" value="1"/>
</dbReference>
<keyword evidence="10" id="KW-1185">Reference proteome</keyword>
<dbReference type="EMBL" id="BAAAZE010000012">
    <property type="protein sequence ID" value="GAA4030006.1"/>
    <property type="molecule type" value="Genomic_DNA"/>
</dbReference>
<evidence type="ECO:0000256" key="4">
    <source>
        <dbReference type="ARBA" id="ARBA00022692"/>
    </source>
</evidence>
<comment type="similarity">
    <text evidence="2">Belongs to the GSP F family.</text>
</comment>
<keyword evidence="4 7" id="KW-0812">Transmembrane</keyword>
<dbReference type="InterPro" id="IPR042094">
    <property type="entry name" value="T2SS_GspF_sf"/>
</dbReference>
<evidence type="ECO:0000313" key="9">
    <source>
        <dbReference type="EMBL" id="GAA4030006.1"/>
    </source>
</evidence>
<dbReference type="PANTHER" id="PTHR30012:SF0">
    <property type="entry name" value="TYPE II SECRETION SYSTEM PROTEIN F-RELATED"/>
    <property type="match status" value="1"/>
</dbReference>
<feature type="transmembrane region" description="Helical" evidence="7">
    <location>
        <begin position="232"/>
        <end position="252"/>
    </location>
</feature>
<dbReference type="Proteomes" id="UP001501353">
    <property type="component" value="Unassembled WGS sequence"/>
</dbReference>
<keyword evidence="6 7" id="KW-0472">Membrane</keyword>
<proteinExistence type="inferred from homology"/>
<reference evidence="10" key="1">
    <citation type="journal article" date="2019" name="Int. J. Syst. Evol. Microbiol.">
        <title>The Global Catalogue of Microorganisms (GCM) 10K type strain sequencing project: providing services to taxonomists for standard genome sequencing and annotation.</title>
        <authorList>
            <consortium name="The Broad Institute Genomics Platform"/>
            <consortium name="The Broad Institute Genome Sequencing Center for Infectious Disease"/>
            <person name="Wu L."/>
            <person name="Ma J."/>
        </authorList>
    </citation>
    <scope>NUCLEOTIDE SEQUENCE [LARGE SCALE GENOMIC DNA]</scope>
    <source>
        <strain evidence="10">JCM 16673</strain>
    </source>
</reference>
<evidence type="ECO:0000256" key="6">
    <source>
        <dbReference type="ARBA" id="ARBA00023136"/>
    </source>
</evidence>
<evidence type="ECO:0000256" key="3">
    <source>
        <dbReference type="ARBA" id="ARBA00022475"/>
    </source>
</evidence>
<feature type="domain" description="Type II secretion system protein GspF" evidence="8">
    <location>
        <begin position="85"/>
        <end position="191"/>
    </location>
</feature>
<dbReference type="InterPro" id="IPR018076">
    <property type="entry name" value="T2SS_GspF_dom"/>
</dbReference>
<feature type="transmembrane region" description="Helical" evidence="7">
    <location>
        <begin position="173"/>
        <end position="193"/>
    </location>
</feature>
<name>A0ABP7TR10_9BURK</name>
<dbReference type="InterPro" id="IPR003004">
    <property type="entry name" value="GspF/PilC"/>
</dbReference>
<organism evidence="9 10">
    <name type="scientific">Actimicrobium antarcticum</name>
    <dbReference type="NCBI Taxonomy" id="1051899"/>
    <lineage>
        <taxon>Bacteria</taxon>
        <taxon>Pseudomonadati</taxon>
        <taxon>Pseudomonadota</taxon>
        <taxon>Betaproteobacteria</taxon>
        <taxon>Burkholderiales</taxon>
        <taxon>Oxalobacteraceae</taxon>
        <taxon>Actimicrobium</taxon>
    </lineage>
</organism>
<comment type="caution">
    <text evidence="9">The sequence shown here is derived from an EMBL/GenBank/DDBJ whole genome shotgun (WGS) entry which is preliminary data.</text>
</comment>
<keyword evidence="5 7" id="KW-1133">Transmembrane helix</keyword>
<keyword evidence="3" id="KW-1003">Cell membrane</keyword>
<gene>
    <name evidence="9" type="ORF">GCM10022212_30330</name>
</gene>
<evidence type="ECO:0000256" key="7">
    <source>
        <dbReference type="SAM" id="Phobius"/>
    </source>
</evidence>
<comment type="subcellular location">
    <subcellularLocation>
        <location evidence="1">Cell membrane</location>
        <topology evidence="1">Multi-pass membrane protein</topology>
    </subcellularLocation>
</comment>
<accession>A0ABP7TR10</accession>
<evidence type="ECO:0000256" key="2">
    <source>
        <dbReference type="ARBA" id="ARBA00005745"/>
    </source>
</evidence>
<feature type="transmembrane region" description="Helical" evidence="7">
    <location>
        <begin position="381"/>
        <end position="404"/>
    </location>
</feature>
<dbReference type="Gene3D" id="1.20.81.30">
    <property type="entry name" value="Type II secretion system (T2SS), domain F"/>
    <property type="match status" value="2"/>
</dbReference>
<protein>
    <recommendedName>
        <fullName evidence="8">Type II secretion system protein GspF domain-containing protein</fullName>
    </recommendedName>
</protein>
<dbReference type="RefSeq" id="WP_344764456.1">
    <property type="nucleotide sequence ID" value="NZ_BAAAZE010000012.1"/>
</dbReference>
<evidence type="ECO:0000259" key="8">
    <source>
        <dbReference type="Pfam" id="PF00482"/>
    </source>
</evidence>
<evidence type="ECO:0000256" key="5">
    <source>
        <dbReference type="ARBA" id="ARBA00022989"/>
    </source>
</evidence>
<evidence type="ECO:0000256" key="1">
    <source>
        <dbReference type="ARBA" id="ARBA00004651"/>
    </source>
</evidence>
<evidence type="ECO:0000313" key="10">
    <source>
        <dbReference type="Proteomes" id="UP001501353"/>
    </source>
</evidence>
<sequence>MDGLKNFSVTYLLPFAADAEAVRDRSARKYFRHRSIVVAVTTEQVVHEVRQNGGIPVDIRVIKPTLAFLNPVSRDYKQQFLLAIYFNTQAGLSAGQALKLVIEAENGPLRQRLNFANLILDGGGSFLEAMDALAFFDQTTLAILEAGEKAGTLSKAINTAIDYYKARAGTLKILMATAIFTTVEVAFSVLSLIGNRMAVLPAIEKEMADNATPAKIEGIKRGIAIAYFANDLMLVVSLALMAFAAACLFAYLNGSRDYRQKIDDVIQRIPQLKDIVLHGGMANSTKVAVSLIRGGVDLMATFAIAEKASQVPRVLNFWRNAVKRIEDGEDVAHALAQVPLENSERTLIRSHADRHQLARAFEVIAERREVLAQRAAKKFQVFSFFATLAFSLAAVLIALFVALLQSEGSLASMTSL</sequence>
<dbReference type="Pfam" id="PF00482">
    <property type="entry name" value="T2SSF"/>
    <property type="match status" value="2"/>
</dbReference>
<feature type="domain" description="Type II secretion system protein GspF" evidence="8">
    <location>
        <begin position="289"/>
        <end position="401"/>
    </location>
</feature>